<dbReference type="AlphaFoldDB" id="A0A4Z1FYI8"/>
<dbReference type="InterPro" id="IPR052895">
    <property type="entry name" value="HetReg/Transcr_Mod"/>
</dbReference>
<evidence type="ECO:0000259" key="1">
    <source>
        <dbReference type="Pfam" id="PF06985"/>
    </source>
</evidence>
<dbReference type="PANTHER" id="PTHR24148:SF73">
    <property type="entry name" value="HET DOMAIN PROTEIN (AFU_ORTHOLOGUE AFUA_8G01020)"/>
    <property type="match status" value="1"/>
</dbReference>
<evidence type="ECO:0000313" key="2">
    <source>
        <dbReference type="EMBL" id="TGO29776.1"/>
    </source>
</evidence>
<dbReference type="Proteomes" id="UP000297910">
    <property type="component" value="Unassembled WGS sequence"/>
</dbReference>
<name>A0A4Z1FYI8_9HELO</name>
<evidence type="ECO:0000313" key="3">
    <source>
        <dbReference type="Proteomes" id="UP000297910"/>
    </source>
</evidence>
<sequence>MSSYSDKFQYDDLLEADSIRFLILHPGKLGSPIQSDLIHTTLRECRCDVHGNYTALSYIWGDANDTTRIFVDGFRFIVTANLAAALHDLRDEKRQLRLWADAVCINQTNNVERSQLVDLMKEVYSYAQNTVIYLGALVEQMKCLFKLIPQRDPDRTKLLGIVDDAIKDIVSRPWFTRVWVYQELVLSNVVFGRMRVPWNYLCEVMLDTDRDRGDRNHFPKDRMILSVPTLDIYDDNDSGIESRTSELSSIGPAMCEIRHDHDTQDQPLWTMWKARRNYQNCLRYGSREIAFLDVLDSRRGSGASDLRDMIYGHLAVADIQLKRAHESYDGFATWPKIRNWNLQENIPVVD</sequence>
<proteinExistence type="predicted"/>
<dbReference type="InterPro" id="IPR010730">
    <property type="entry name" value="HET"/>
</dbReference>
<gene>
    <name evidence="2" type="ORF">BPAE_0011g00480</name>
</gene>
<protein>
    <recommendedName>
        <fullName evidence="1">Heterokaryon incompatibility domain-containing protein</fullName>
    </recommendedName>
</protein>
<feature type="domain" description="Heterokaryon incompatibility" evidence="1">
    <location>
        <begin position="53"/>
        <end position="183"/>
    </location>
</feature>
<organism evidence="2 3">
    <name type="scientific">Botrytis paeoniae</name>
    <dbReference type="NCBI Taxonomy" id="278948"/>
    <lineage>
        <taxon>Eukaryota</taxon>
        <taxon>Fungi</taxon>
        <taxon>Dikarya</taxon>
        <taxon>Ascomycota</taxon>
        <taxon>Pezizomycotina</taxon>
        <taxon>Leotiomycetes</taxon>
        <taxon>Helotiales</taxon>
        <taxon>Sclerotiniaceae</taxon>
        <taxon>Botrytis</taxon>
    </lineage>
</organism>
<dbReference type="Pfam" id="PF06985">
    <property type="entry name" value="HET"/>
    <property type="match status" value="1"/>
</dbReference>
<comment type="caution">
    <text evidence="2">The sequence shown here is derived from an EMBL/GenBank/DDBJ whole genome shotgun (WGS) entry which is preliminary data.</text>
</comment>
<accession>A0A4Z1FYI8</accession>
<keyword evidence="3" id="KW-1185">Reference proteome</keyword>
<dbReference type="EMBL" id="PQXI01000011">
    <property type="protein sequence ID" value="TGO29776.1"/>
    <property type="molecule type" value="Genomic_DNA"/>
</dbReference>
<reference evidence="2 3" key="1">
    <citation type="submission" date="2017-12" db="EMBL/GenBank/DDBJ databases">
        <title>Comparative genomics of Botrytis spp.</title>
        <authorList>
            <person name="Valero-Jimenez C.A."/>
            <person name="Tapia P."/>
            <person name="Veloso J."/>
            <person name="Silva-Moreno E."/>
            <person name="Staats M."/>
            <person name="Valdes J.H."/>
            <person name="Van Kan J.A.L."/>
        </authorList>
    </citation>
    <scope>NUCLEOTIDE SEQUENCE [LARGE SCALE GENOMIC DNA]</scope>
    <source>
        <strain evidence="2 3">Bp0003</strain>
    </source>
</reference>
<dbReference type="PANTHER" id="PTHR24148">
    <property type="entry name" value="ANKYRIN REPEAT DOMAIN-CONTAINING PROTEIN 39 HOMOLOG-RELATED"/>
    <property type="match status" value="1"/>
</dbReference>